<feature type="domain" description="HAMP" evidence="13">
    <location>
        <begin position="246"/>
        <end position="298"/>
    </location>
</feature>
<dbReference type="Proteomes" id="UP000245124">
    <property type="component" value="Unassembled WGS sequence"/>
</dbReference>
<dbReference type="InterPro" id="IPR021796">
    <property type="entry name" value="Tll0287-like_dom"/>
</dbReference>
<evidence type="ECO:0000313" key="14">
    <source>
        <dbReference type="EMBL" id="GBG20822.1"/>
    </source>
</evidence>
<dbReference type="GO" id="GO:0000155">
    <property type="term" value="F:phosphorelay sensor kinase activity"/>
    <property type="evidence" value="ECO:0007669"/>
    <property type="project" value="TreeGrafter"/>
</dbReference>
<accession>A0A2R5FPY1</accession>
<evidence type="ECO:0000256" key="2">
    <source>
        <dbReference type="ARBA" id="ARBA00004651"/>
    </source>
</evidence>
<feature type="transmembrane region" description="Helical" evidence="12">
    <location>
        <begin position="222"/>
        <end position="244"/>
    </location>
</feature>
<dbReference type="AlphaFoldDB" id="A0A2R5FPY1"/>
<evidence type="ECO:0000256" key="1">
    <source>
        <dbReference type="ARBA" id="ARBA00000085"/>
    </source>
</evidence>
<keyword evidence="10" id="KW-0902">Two-component regulatory system</keyword>
<keyword evidence="7" id="KW-0547">Nucleotide-binding</keyword>
<dbReference type="Gene3D" id="6.10.340.10">
    <property type="match status" value="1"/>
</dbReference>
<comment type="caution">
    <text evidence="14">The sequence shown here is derived from an EMBL/GenBank/DDBJ whole genome shotgun (WGS) entry which is preliminary data.</text>
</comment>
<dbReference type="CDD" id="cd06225">
    <property type="entry name" value="HAMP"/>
    <property type="match status" value="1"/>
</dbReference>
<keyword evidence="6" id="KW-0808">Transferase</keyword>
<keyword evidence="8" id="KW-0418">Kinase</keyword>
<reference evidence="14 15" key="1">
    <citation type="submission" date="2017-06" db="EMBL/GenBank/DDBJ databases">
        <title>Genome sequencing of cyanobaciteial culture collection at National Institute for Environmental Studies (NIES).</title>
        <authorList>
            <person name="Hirose Y."/>
            <person name="Shimura Y."/>
            <person name="Fujisawa T."/>
            <person name="Nakamura Y."/>
            <person name="Kawachi M."/>
        </authorList>
    </citation>
    <scope>NUCLEOTIDE SEQUENCE [LARGE SCALE GENOMIC DNA]</scope>
    <source>
        <strain evidence="14 15">NIES-4072</strain>
    </source>
</reference>
<proteinExistence type="predicted"/>
<evidence type="ECO:0000259" key="13">
    <source>
        <dbReference type="PROSITE" id="PS50885"/>
    </source>
</evidence>
<evidence type="ECO:0000256" key="10">
    <source>
        <dbReference type="ARBA" id="ARBA00023012"/>
    </source>
</evidence>
<evidence type="ECO:0000256" key="11">
    <source>
        <dbReference type="ARBA" id="ARBA00023136"/>
    </source>
</evidence>
<keyword evidence="4" id="KW-1003">Cell membrane</keyword>
<dbReference type="Pfam" id="PF11845">
    <property type="entry name" value="Tll0287-like"/>
    <property type="match status" value="1"/>
</dbReference>
<dbReference type="OrthoDB" id="114218at2"/>
<organism evidence="14 15">
    <name type="scientific">Nostoc commune NIES-4072</name>
    <dbReference type="NCBI Taxonomy" id="2005467"/>
    <lineage>
        <taxon>Bacteria</taxon>
        <taxon>Bacillati</taxon>
        <taxon>Cyanobacteriota</taxon>
        <taxon>Cyanophyceae</taxon>
        <taxon>Nostocales</taxon>
        <taxon>Nostocaceae</taxon>
        <taxon>Nostoc</taxon>
    </lineage>
</organism>
<evidence type="ECO:0000313" key="15">
    <source>
        <dbReference type="Proteomes" id="UP000245124"/>
    </source>
</evidence>
<dbReference type="GO" id="GO:0005886">
    <property type="term" value="C:plasma membrane"/>
    <property type="evidence" value="ECO:0007669"/>
    <property type="project" value="UniProtKB-SubCell"/>
</dbReference>
<keyword evidence="11 12" id="KW-0472">Membrane</keyword>
<keyword evidence="12" id="KW-0812">Transmembrane</keyword>
<dbReference type="SUPFAM" id="SSF158472">
    <property type="entry name" value="HAMP domain-like"/>
    <property type="match status" value="1"/>
</dbReference>
<dbReference type="EC" id="2.7.13.3" evidence="3"/>
<evidence type="ECO:0000256" key="3">
    <source>
        <dbReference type="ARBA" id="ARBA00012438"/>
    </source>
</evidence>
<dbReference type="PANTHER" id="PTHR45528">
    <property type="entry name" value="SENSOR HISTIDINE KINASE CPXA"/>
    <property type="match status" value="1"/>
</dbReference>
<evidence type="ECO:0000256" key="4">
    <source>
        <dbReference type="ARBA" id="ARBA00022475"/>
    </source>
</evidence>
<evidence type="ECO:0000256" key="12">
    <source>
        <dbReference type="SAM" id="Phobius"/>
    </source>
</evidence>
<dbReference type="GO" id="GO:0005524">
    <property type="term" value="F:ATP binding"/>
    <property type="evidence" value="ECO:0007669"/>
    <property type="project" value="UniProtKB-KW"/>
</dbReference>
<comment type="subcellular location">
    <subcellularLocation>
        <location evidence="2">Cell membrane</location>
        <topology evidence="2">Multi-pass membrane protein</topology>
    </subcellularLocation>
</comment>
<evidence type="ECO:0000256" key="5">
    <source>
        <dbReference type="ARBA" id="ARBA00022553"/>
    </source>
</evidence>
<dbReference type="RefSeq" id="WP_109010832.1">
    <property type="nucleotide sequence ID" value="NZ_BDUD01000001.1"/>
</dbReference>
<evidence type="ECO:0000256" key="7">
    <source>
        <dbReference type="ARBA" id="ARBA00022741"/>
    </source>
</evidence>
<dbReference type="PROSITE" id="PS50885">
    <property type="entry name" value="HAMP"/>
    <property type="match status" value="1"/>
</dbReference>
<name>A0A2R5FPY1_NOSCO</name>
<dbReference type="InterPro" id="IPR003660">
    <property type="entry name" value="HAMP_dom"/>
</dbReference>
<dbReference type="EMBL" id="BDUD01000001">
    <property type="protein sequence ID" value="GBG20822.1"/>
    <property type="molecule type" value="Genomic_DNA"/>
</dbReference>
<sequence>MLNNITLKNLKIGAKFNLLLILVFIVSILGSGVALSSVLQRRAQNEVVSQAEILIQMVNAVRNYTQNRIVPLLEPRVELNSTFTPEVIPTFSAKEVFENFRKNPQYSNFFHKDATLNPTNLADKADNFETQLVERFRNEPNTLEITGFRTLSESEVFYIAQPLKITQQQCLRCHSTPDQAPKSQLITYGLENGFGWQLNDIVSAQIVSVPSEEIFANAKRTWMLIMGLLIAIFAIVVFVINFLIKKYVIQRIRRIEKIAQKVSIGDMDADFEESSKDEIGGLAEAFNRMKASLKIAMEMLNNQS</sequence>
<evidence type="ECO:0000256" key="6">
    <source>
        <dbReference type="ARBA" id="ARBA00022679"/>
    </source>
</evidence>
<evidence type="ECO:0000256" key="9">
    <source>
        <dbReference type="ARBA" id="ARBA00022840"/>
    </source>
</evidence>
<comment type="catalytic activity">
    <reaction evidence="1">
        <text>ATP + protein L-histidine = ADP + protein N-phospho-L-histidine.</text>
        <dbReference type="EC" id="2.7.13.3"/>
    </reaction>
</comment>
<dbReference type="SMART" id="SM00304">
    <property type="entry name" value="HAMP"/>
    <property type="match status" value="1"/>
</dbReference>
<keyword evidence="12" id="KW-1133">Transmembrane helix</keyword>
<dbReference type="PANTHER" id="PTHR45528:SF1">
    <property type="entry name" value="SENSOR HISTIDINE KINASE CPXA"/>
    <property type="match status" value="1"/>
</dbReference>
<protein>
    <recommendedName>
        <fullName evidence="3">histidine kinase</fullName>
        <ecNumber evidence="3">2.7.13.3</ecNumber>
    </recommendedName>
</protein>
<dbReference type="InterPro" id="IPR050398">
    <property type="entry name" value="HssS/ArlS-like"/>
</dbReference>
<keyword evidence="9" id="KW-0067">ATP-binding</keyword>
<evidence type="ECO:0000256" key="8">
    <source>
        <dbReference type="ARBA" id="ARBA00022777"/>
    </source>
</evidence>
<dbReference type="Pfam" id="PF00672">
    <property type="entry name" value="HAMP"/>
    <property type="match status" value="1"/>
</dbReference>
<gene>
    <name evidence="14" type="ORF">NIES4072_45040</name>
</gene>
<keyword evidence="5" id="KW-0597">Phosphoprotein</keyword>
<keyword evidence="15" id="KW-1185">Reference proteome</keyword>